<accession>A0ABT4QIZ8</accession>
<keyword evidence="3" id="KW-1185">Reference proteome</keyword>
<reference evidence="2 3" key="1">
    <citation type="submission" date="2022-12" db="EMBL/GenBank/DDBJ databases">
        <title>Draft genome sequence of Paenibacillus sp. dW9.</title>
        <authorList>
            <person name="Choi E.-W."/>
            <person name="Kim D.-U."/>
        </authorList>
    </citation>
    <scope>NUCLEOTIDE SEQUENCE [LARGE SCALE GENOMIC DNA]</scope>
    <source>
        <strain evidence="3">dW9</strain>
    </source>
</reference>
<evidence type="ECO:0000259" key="1">
    <source>
        <dbReference type="PROSITE" id="PS50075"/>
    </source>
</evidence>
<protein>
    <submittedName>
        <fullName evidence="2">Phosphopantetheine-binding protein</fullName>
    </submittedName>
</protein>
<dbReference type="EMBL" id="JAQAGZ010000028">
    <property type="protein sequence ID" value="MCZ8516856.1"/>
    <property type="molecule type" value="Genomic_DNA"/>
</dbReference>
<dbReference type="InterPro" id="IPR036736">
    <property type="entry name" value="ACP-like_sf"/>
</dbReference>
<organism evidence="2 3">
    <name type="scientific">Paenibacillus gyeongsangnamensis</name>
    <dbReference type="NCBI Taxonomy" id="3388067"/>
    <lineage>
        <taxon>Bacteria</taxon>
        <taxon>Bacillati</taxon>
        <taxon>Bacillota</taxon>
        <taxon>Bacilli</taxon>
        <taxon>Bacillales</taxon>
        <taxon>Paenibacillaceae</taxon>
        <taxon>Paenibacillus</taxon>
    </lineage>
</organism>
<dbReference type="SUPFAM" id="SSF47336">
    <property type="entry name" value="ACP-like"/>
    <property type="match status" value="1"/>
</dbReference>
<name>A0ABT4QIZ8_9BACL</name>
<dbReference type="RefSeq" id="WP_269885391.1">
    <property type="nucleotide sequence ID" value="NZ_JAQAGZ010000028.1"/>
</dbReference>
<sequence length="89" mass="10038">MMRLEEMGETVLSIIENKMNFKMDRSLINGETVLGVEGMGLDSIAIISLSNHLEREYGISLTDDEIAVFHGMNLNDICHLILEKNKNEV</sequence>
<feature type="domain" description="Carrier" evidence="1">
    <location>
        <begin position="5"/>
        <end position="85"/>
    </location>
</feature>
<dbReference type="Gene3D" id="1.10.1200.10">
    <property type="entry name" value="ACP-like"/>
    <property type="match status" value="1"/>
</dbReference>
<dbReference type="Proteomes" id="UP001527882">
    <property type="component" value="Unassembled WGS sequence"/>
</dbReference>
<evidence type="ECO:0000313" key="3">
    <source>
        <dbReference type="Proteomes" id="UP001527882"/>
    </source>
</evidence>
<dbReference type="PROSITE" id="PS50075">
    <property type="entry name" value="CARRIER"/>
    <property type="match status" value="1"/>
</dbReference>
<evidence type="ECO:0000313" key="2">
    <source>
        <dbReference type="EMBL" id="MCZ8516856.1"/>
    </source>
</evidence>
<proteinExistence type="predicted"/>
<comment type="caution">
    <text evidence="2">The sequence shown here is derived from an EMBL/GenBank/DDBJ whole genome shotgun (WGS) entry which is preliminary data.</text>
</comment>
<dbReference type="InterPro" id="IPR009081">
    <property type="entry name" value="PP-bd_ACP"/>
</dbReference>
<gene>
    <name evidence="2" type="ORF">O9H85_31745</name>
</gene>
<dbReference type="Pfam" id="PF00550">
    <property type="entry name" value="PP-binding"/>
    <property type="match status" value="1"/>
</dbReference>